<feature type="binding site" description="in other chain" evidence="8">
    <location>
        <begin position="38"/>
        <end position="41"/>
    </location>
    <ligand>
        <name>IMP</name>
        <dbReference type="ChEBI" id="CHEBI:58053"/>
        <note>ligand shared between dimeric partners</note>
    </ligand>
</feature>
<dbReference type="NCBIfam" id="NF002223">
    <property type="entry name" value="PRK01117.1"/>
    <property type="match status" value="1"/>
</dbReference>
<keyword evidence="5 8" id="KW-0658">Purine biosynthesis</keyword>
<dbReference type="InterPro" id="IPR027417">
    <property type="entry name" value="P-loop_NTPase"/>
</dbReference>
<dbReference type="GO" id="GO:0005737">
    <property type="term" value="C:cytoplasm"/>
    <property type="evidence" value="ECO:0007669"/>
    <property type="project" value="UniProtKB-SubCell"/>
</dbReference>
<feature type="binding site" description="in other chain" evidence="8">
    <location>
        <position position="238"/>
    </location>
    <ligand>
        <name>IMP</name>
        <dbReference type="ChEBI" id="CHEBI:58053"/>
        <note>ligand shared between dimeric partners</note>
    </ligand>
</feature>
<keyword evidence="7 8" id="KW-0342">GTP-binding</keyword>
<keyword evidence="3 8" id="KW-0479">Metal-binding</keyword>
<evidence type="ECO:0000256" key="7">
    <source>
        <dbReference type="ARBA" id="ARBA00023134"/>
    </source>
</evidence>
<dbReference type="SMART" id="SM00788">
    <property type="entry name" value="Adenylsucc_synt"/>
    <property type="match status" value="1"/>
</dbReference>
<accession>A0A6N2S356</accession>
<dbReference type="EC" id="6.3.4.4" evidence="8 10"/>
<evidence type="ECO:0000256" key="4">
    <source>
        <dbReference type="ARBA" id="ARBA00022741"/>
    </source>
</evidence>
<evidence type="ECO:0000256" key="2">
    <source>
        <dbReference type="ARBA" id="ARBA00022598"/>
    </source>
</evidence>
<feature type="binding site" evidence="8">
    <location>
        <begin position="12"/>
        <end position="18"/>
    </location>
    <ligand>
        <name>GTP</name>
        <dbReference type="ChEBI" id="CHEBI:37565"/>
    </ligand>
</feature>
<evidence type="ECO:0000313" key="11">
    <source>
        <dbReference type="EMBL" id="VYS86641.1"/>
    </source>
</evidence>
<dbReference type="FunFam" id="1.10.300.10:FF:000001">
    <property type="entry name" value="Adenylosuccinate synthetase"/>
    <property type="match status" value="1"/>
</dbReference>
<dbReference type="AlphaFoldDB" id="A0A6N2S356"/>
<feature type="binding site" evidence="8">
    <location>
        <begin position="40"/>
        <end position="42"/>
    </location>
    <ligand>
        <name>GTP</name>
        <dbReference type="ChEBI" id="CHEBI:37565"/>
    </ligand>
</feature>
<keyword evidence="6 8" id="KW-0460">Magnesium</keyword>
<feature type="binding site" evidence="8">
    <location>
        <position position="142"/>
    </location>
    <ligand>
        <name>IMP</name>
        <dbReference type="ChEBI" id="CHEBI:58053"/>
        <note>ligand shared between dimeric partners</note>
    </ligand>
</feature>
<comment type="cofactor">
    <cofactor evidence="8">
        <name>Mg(2+)</name>
        <dbReference type="ChEBI" id="CHEBI:18420"/>
    </cofactor>
    <text evidence="8">Binds 1 Mg(2+) ion per subunit.</text>
</comment>
<comment type="pathway">
    <text evidence="8 10">Purine metabolism; AMP biosynthesis via de novo pathway; AMP from IMP: step 1/2.</text>
</comment>
<dbReference type="HAMAP" id="MF_00011">
    <property type="entry name" value="Adenylosucc_synth"/>
    <property type="match status" value="1"/>
</dbReference>
<dbReference type="PROSITE" id="PS00513">
    <property type="entry name" value="ADENYLOSUCCIN_SYN_2"/>
    <property type="match status" value="1"/>
</dbReference>
<feature type="binding site" evidence="8">
    <location>
        <position position="40"/>
    </location>
    <ligand>
        <name>Mg(2+)</name>
        <dbReference type="ChEBI" id="CHEBI:18420"/>
    </ligand>
</feature>
<organism evidence="11">
    <name type="scientific">uncultured Anaerotruncus sp</name>
    <dbReference type="NCBI Taxonomy" id="905011"/>
    <lineage>
        <taxon>Bacteria</taxon>
        <taxon>Bacillati</taxon>
        <taxon>Bacillota</taxon>
        <taxon>Clostridia</taxon>
        <taxon>Eubacteriales</taxon>
        <taxon>Oscillospiraceae</taxon>
        <taxon>Anaerotruncus</taxon>
        <taxon>environmental samples</taxon>
    </lineage>
</organism>
<dbReference type="GO" id="GO:0000287">
    <property type="term" value="F:magnesium ion binding"/>
    <property type="evidence" value="ECO:0007669"/>
    <property type="project" value="UniProtKB-UniRule"/>
</dbReference>
<feature type="binding site" evidence="8">
    <location>
        <begin position="298"/>
        <end position="304"/>
    </location>
    <ligand>
        <name>substrate</name>
    </ligand>
</feature>
<feature type="binding site" description="in other chain" evidence="8">
    <location>
        <position position="223"/>
    </location>
    <ligand>
        <name>IMP</name>
        <dbReference type="ChEBI" id="CHEBI:58053"/>
        <note>ligand shared between dimeric partners</note>
    </ligand>
</feature>
<name>A0A6N2S356_9FIRM</name>
<dbReference type="PROSITE" id="PS01266">
    <property type="entry name" value="ADENYLOSUCCIN_SYN_1"/>
    <property type="match status" value="1"/>
</dbReference>
<keyword evidence="8" id="KW-0963">Cytoplasm</keyword>
<dbReference type="InterPro" id="IPR042109">
    <property type="entry name" value="Adenylosuccinate_synth_dom1"/>
</dbReference>
<dbReference type="SUPFAM" id="SSF52540">
    <property type="entry name" value="P-loop containing nucleoside triphosphate hydrolases"/>
    <property type="match status" value="1"/>
</dbReference>
<feature type="binding site" evidence="8">
    <location>
        <begin position="330"/>
        <end position="332"/>
    </location>
    <ligand>
        <name>GTP</name>
        <dbReference type="ChEBI" id="CHEBI:37565"/>
    </ligand>
</feature>
<feature type="active site" description="Proton donor" evidence="8">
    <location>
        <position position="41"/>
    </location>
</feature>
<comment type="catalytic activity">
    <reaction evidence="8 10">
        <text>IMP + L-aspartate + GTP = N(6)-(1,2-dicarboxyethyl)-AMP + GDP + phosphate + 2 H(+)</text>
        <dbReference type="Rhea" id="RHEA:15753"/>
        <dbReference type="ChEBI" id="CHEBI:15378"/>
        <dbReference type="ChEBI" id="CHEBI:29991"/>
        <dbReference type="ChEBI" id="CHEBI:37565"/>
        <dbReference type="ChEBI" id="CHEBI:43474"/>
        <dbReference type="ChEBI" id="CHEBI:57567"/>
        <dbReference type="ChEBI" id="CHEBI:58053"/>
        <dbReference type="ChEBI" id="CHEBI:58189"/>
        <dbReference type="EC" id="6.3.4.4"/>
    </reaction>
</comment>
<dbReference type="InterPro" id="IPR042111">
    <property type="entry name" value="Adenylosuccinate_synth_dom3"/>
</dbReference>
<evidence type="ECO:0000256" key="3">
    <source>
        <dbReference type="ARBA" id="ARBA00022723"/>
    </source>
</evidence>
<dbReference type="InterPro" id="IPR033128">
    <property type="entry name" value="Adenylosuccin_syn_Lys_AS"/>
</dbReference>
<feature type="binding site" description="in other chain" evidence="8">
    <location>
        <position position="302"/>
    </location>
    <ligand>
        <name>IMP</name>
        <dbReference type="ChEBI" id="CHEBI:58053"/>
        <note>ligand shared between dimeric partners</note>
    </ligand>
</feature>
<dbReference type="Gene3D" id="1.10.300.10">
    <property type="entry name" value="Adenylosuccinate Synthetase, subunit A, domain 2"/>
    <property type="match status" value="1"/>
</dbReference>
<dbReference type="GO" id="GO:0005525">
    <property type="term" value="F:GTP binding"/>
    <property type="evidence" value="ECO:0007669"/>
    <property type="project" value="UniProtKB-UniRule"/>
</dbReference>
<evidence type="ECO:0000256" key="8">
    <source>
        <dbReference type="HAMAP-Rule" id="MF_00011"/>
    </source>
</evidence>
<dbReference type="InterPro" id="IPR018220">
    <property type="entry name" value="Adenylosuccin_syn_GTP-bd"/>
</dbReference>
<dbReference type="Gene3D" id="3.40.440.10">
    <property type="entry name" value="Adenylosuccinate Synthetase, subunit A, domain 1"/>
    <property type="match status" value="1"/>
</dbReference>
<comment type="subunit">
    <text evidence="1 8">Homodimer.</text>
</comment>
<evidence type="ECO:0000256" key="9">
    <source>
        <dbReference type="PROSITE-ProRule" id="PRU10134"/>
    </source>
</evidence>
<evidence type="ECO:0000256" key="6">
    <source>
        <dbReference type="ARBA" id="ARBA00022842"/>
    </source>
</evidence>
<keyword evidence="4 8" id="KW-0547">Nucleotide-binding</keyword>
<proteinExistence type="inferred from homology"/>
<dbReference type="InterPro" id="IPR001114">
    <property type="entry name" value="Adenylosuccinate_synthetase"/>
</dbReference>
<comment type="subcellular location">
    <subcellularLocation>
        <location evidence="8">Cytoplasm</location>
    </subcellularLocation>
</comment>
<dbReference type="CDD" id="cd03108">
    <property type="entry name" value="AdSS"/>
    <property type="match status" value="1"/>
</dbReference>
<dbReference type="PANTHER" id="PTHR11846:SF0">
    <property type="entry name" value="ADENYLOSUCCINATE SYNTHETASE"/>
    <property type="match status" value="1"/>
</dbReference>
<feature type="binding site" evidence="8">
    <location>
        <position position="13"/>
    </location>
    <ligand>
        <name>Mg(2+)</name>
        <dbReference type="ChEBI" id="CHEBI:18420"/>
    </ligand>
</feature>
<dbReference type="GO" id="GO:0004019">
    <property type="term" value="F:adenylosuccinate synthase activity"/>
    <property type="evidence" value="ECO:0007669"/>
    <property type="project" value="UniProtKB-UniRule"/>
</dbReference>
<protein>
    <recommendedName>
        <fullName evidence="8 10">Adenylosuccinate synthetase</fullName>
        <shortName evidence="8">AMPSase</shortName>
        <shortName evidence="8">AdSS</shortName>
        <ecNumber evidence="8 10">6.3.4.4</ecNumber>
    </recommendedName>
    <alternativeName>
        <fullName evidence="8">IMP--aspartate ligase</fullName>
    </alternativeName>
</protein>
<comment type="similarity">
    <text evidence="8 10">Belongs to the adenylosuccinate synthetase family.</text>
</comment>
<comment type="function">
    <text evidence="8">Plays an important role in the de novo pathway of purine nucleotide biosynthesis. Catalyzes the first committed step in the biosynthesis of AMP from IMP.</text>
</comment>
<gene>
    <name evidence="8 11" type="primary">purA</name>
    <name evidence="11" type="ORF">AULFYP135_00692</name>
</gene>
<dbReference type="GO" id="GO:0046040">
    <property type="term" value="P:IMP metabolic process"/>
    <property type="evidence" value="ECO:0007669"/>
    <property type="project" value="TreeGrafter"/>
</dbReference>
<dbReference type="PANTHER" id="PTHR11846">
    <property type="entry name" value="ADENYLOSUCCINATE SYNTHETASE"/>
    <property type="match status" value="1"/>
</dbReference>
<dbReference type="InterPro" id="IPR042110">
    <property type="entry name" value="Adenylosuccinate_synth_dom2"/>
</dbReference>
<sequence>MPGYVVVGTQWGDEGKGKIVDVLSQRADCIVRFQGGNNAGHTVVAGGQKNVLHLLPSGVLNPNAKCIIGPGVVVDPFVLLEEMDVLASKGICTDHIFISDRAHLLLPYHVRLDCLQEARDDTRKIGTTKRGIGPCYADKYTRTGLRVCDLEDWEAFSQKLKHVVELKNEMITKVYGGEPFDAGELLEKLKPARERILPRIIESVTEVNEALDQDKTVIFEGAQAAMLDINYGTYPYVTSSSPTAAGVCTGAGVAPQKLDHIIGVVKAYSTRVGEGPFVTELLDETGSLIRERGGEYGATTGRPRRCGWLDMNVVHHAAVINGLTDLVVTKLDILSGLPEVKICTGYEVDGTVVRHIPAAVEKVARAKPVYEVLPGWKEDISRISRFEDLPANCQSYLKRMEELAGVRISMVSVGPDRENNIPLYDIMEE</sequence>
<feature type="binding site" description="in other chain" evidence="8">
    <location>
        <begin position="13"/>
        <end position="16"/>
    </location>
    <ligand>
        <name>IMP</name>
        <dbReference type="ChEBI" id="CHEBI:58053"/>
        <note>ligand shared between dimeric partners</note>
    </ligand>
</feature>
<feature type="binding site" evidence="8">
    <location>
        <begin position="412"/>
        <end position="414"/>
    </location>
    <ligand>
        <name>GTP</name>
        <dbReference type="ChEBI" id="CHEBI:37565"/>
    </ligand>
</feature>
<dbReference type="EMBL" id="CACRSL010000003">
    <property type="protein sequence ID" value="VYS86641.1"/>
    <property type="molecule type" value="Genomic_DNA"/>
</dbReference>
<dbReference type="NCBIfam" id="TIGR00184">
    <property type="entry name" value="purA"/>
    <property type="match status" value="1"/>
</dbReference>
<feature type="active site" description="Proton acceptor" evidence="8">
    <location>
        <position position="13"/>
    </location>
</feature>
<dbReference type="FunFam" id="3.90.170.10:FF:000001">
    <property type="entry name" value="Adenylosuccinate synthetase"/>
    <property type="match status" value="1"/>
</dbReference>
<reference evidence="11" key="1">
    <citation type="submission" date="2019-11" db="EMBL/GenBank/DDBJ databases">
        <authorList>
            <person name="Feng L."/>
        </authorList>
    </citation>
    <scope>NUCLEOTIDE SEQUENCE</scope>
    <source>
        <strain evidence="11">AundefinedLFYP135</strain>
    </source>
</reference>
<dbReference type="Gene3D" id="3.90.170.10">
    <property type="entry name" value="Adenylosuccinate Synthetase, subunit A, domain 3"/>
    <property type="match status" value="1"/>
</dbReference>
<evidence type="ECO:0000256" key="1">
    <source>
        <dbReference type="ARBA" id="ARBA00011738"/>
    </source>
</evidence>
<evidence type="ECO:0000256" key="5">
    <source>
        <dbReference type="ARBA" id="ARBA00022755"/>
    </source>
</evidence>
<dbReference type="GO" id="GO:0044208">
    <property type="term" value="P:'de novo' AMP biosynthetic process"/>
    <property type="evidence" value="ECO:0007669"/>
    <property type="project" value="UniProtKB-UniRule"/>
</dbReference>
<dbReference type="UniPathway" id="UPA00075">
    <property type="reaction ID" value="UER00335"/>
</dbReference>
<dbReference type="Pfam" id="PF00709">
    <property type="entry name" value="Adenylsucc_synt"/>
    <property type="match status" value="1"/>
</dbReference>
<feature type="active site" evidence="9">
    <location>
        <position position="139"/>
    </location>
</feature>
<evidence type="ECO:0000256" key="10">
    <source>
        <dbReference type="RuleBase" id="RU000520"/>
    </source>
</evidence>
<keyword evidence="2 8" id="KW-0436">Ligase</keyword>
<feature type="binding site" evidence="8">
    <location>
        <position position="304"/>
    </location>
    <ligand>
        <name>GTP</name>
        <dbReference type="ChEBI" id="CHEBI:37565"/>
    </ligand>
</feature>
<feature type="binding site" description="in other chain" evidence="8">
    <location>
        <position position="128"/>
    </location>
    <ligand>
        <name>IMP</name>
        <dbReference type="ChEBI" id="CHEBI:58053"/>
        <note>ligand shared between dimeric partners</note>
    </ligand>
</feature>